<feature type="compositionally biased region" description="Basic and acidic residues" evidence="3">
    <location>
        <begin position="150"/>
        <end position="179"/>
    </location>
</feature>
<feature type="compositionally biased region" description="Basic and acidic residues" evidence="3">
    <location>
        <begin position="270"/>
        <end position="279"/>
    </location>
</feature>
<feature type="compositionally biased region" description="Low complexity" evidence="3">
    <location>
        <begin position="100"/>
        <end position="113"/>
    </location>
</feature>
<dbReference type="AlphaFoldDB" id="A0AAN6U8W4"/>
<evidence type="ECO:0000313" key="5">
    <source>
        <dbReference type="Proteomes" id="UP001302602"/>
    </source>
</evidence>
<sequence length="382" mass="41375">MPILDLLASITGETPKRSPKPIPNTSIILPKRKAEDEIRPVAAKVARTGPAPEKATRPVATLSKPLPRPLDTPLGFSSDSQSSRPQSSVDKKASSEKPSAATFKAAGTGATLGNGIKPLPARPLPNRPSPTDSNPLKKRSFAEIMARAKANSEQRESLGKIQHKMVERSMTMKERKEMKAGTLKRTKMEARKVASGQVSAAGTSSREAAKGPGARNGLPSGAANAKKTPPVEEKKVKKAALATTGYTGTARPRPGVSTTAKPGAPGRPGSETRARDRPKYGGPLSGPRNRYEEDDEMDDFIVDDEDEAETSYGGPGYRYNSYEDESDMEAGLTDIEDEEQRAERQARREDLEQEALERRLKQEKEERRRRLLAAAKSKAAGR</sequence>
<feature type="compositionally biased region" description="Low complexity" evidence="3">
    <location>
        <begin position="239"/>
        <end position="250"/>
    </location>
</feature>
<feature type="compositionally biased region" description="Polar residues" evidence="3">
    <location>
        <begin position="196"/>
        <end position="206"/>
    </location>
</feature>
<comment type="caution">
    <text evidence="4">The sequence shown here is derived from an EMBL/GenBank/DDBJ whole genome shotgun (WGS) entry which is preliminary data.</text>
</comment>
<evidence type="ECO:0000256" key="2">
    <source>
        <dbReference type="ARBA" id="ARBA00023054"/>
    </source>
</evidence>
<name>A0AAN6U8W4_9PEZI</name>
<gene>
    <name evidence="4" type="ORF">N657DRAFT_195931</name>
</gene>
<reference evidence="4" key="1">
    <citation type="journal article" date="2023" name="Mol. Phylogenet. Evol.">
        <title>Genome-scale phylogeny and comparative genomics of the fungal order Sordariales.</title>
        <authorList>
            <person name="Hensen N."/>
            <person name="Bonometti L."/>
            <person name="Westerberg I."/>
            <person name="Brannstrom I.O."/>
            <person name="Guillou S."/>
            <person name="Cros-Aarteil S."/>
            <person name="Calhoun S."/>
            <person name="Haridas S."/>
            <person name="Kuo A."/>
            <person name="Mondo S."/>
            <person name="Pangilinan J."/>
            <person name="Riley R."/>
            <person name="LaButti K."/>
            <person name="Andreopoulos B."/>
            <person name="Lipzen A."/>
            <person name="Chen C."/>
            <person name="Yan M."/>
            <person name="Daum C."/>
            <person name="Ng V."/>
            <person name="Clum A."/>
            <person name="Steindorff A."/>
            <person name="Ohm R.A."/>
            <person name="Martin F."/>
            <person name="Silar P."/>
            <person name="Natvig D.O."/>
            <person name="Lalanne C."/>
            <person name="Gautier V."/>
            <person name="Ament-Velasquez S.L."/>
            <person name="Kruys A."/>
            <person name="Hutchinson M.I."/>
            <person name="Powell A.J."/>
            <person name="Barry K."/>
            <person name="Miller A.N."/>
            <person name="Grigoriev I.V."/>
            <person name="Debuchy R."/>
            <person name="Gladieux P."/>
            <person name="Hiltunen Thoren M."/>
            <person name="Johannesson H."/>
        </authorList>
    </citation>
    <scope>NUCLEOTIDE SEQUENCE</scope>
    <source>
        <strain evidence="4">CBS 731.68</strain>
    </source>
</reference>
<dbReference type="EMBL" id="MU853224">
    <property type="protein sequence ID" value="KAK4127171.1"/>
    <property type="molecule type" value="Genomic_DNA"/>
</dbReference>
<protein>
    <recommendedName>
        <fullName evidence="6">SPT2 chromatin protein</fullName>
    </recommendedName>
</protein>
<organism evidence="4 5">
    <name type="scientific">Parathielavia appendiculata</name>
    <dbReference type="NCBI Taxonomy" id="2587402"/>
    <lineage>
        <taxon>Eukaryota</taxon>
        <taxon>Fungi</taxon>
        <taxon>Dikarya</taxon>
        <taxon>Ascomycota</taxon>
        <taxon>Pezizomycotina</taxon>
        <taxon>Sordariomycetes</taxon>
        <taxon>Sordariomycetidae</taxon>
        <taxon>Sordariales</taxon>
        <taxon>Chaetomiaceae</taxon>
        <taxon>Parathielavia</taxon>
    </lineage>
</organism>
<dbReference type="SMART" id="SM00784">
    <property type="entry name" value="SPT2"/>
    <property type="match status" value="1"/>
</dbReference>
<proteinExistence type="inferred from homology"/>
<accession>A0AAN6U8W4</accession>
<comment type="similarity">
    <text evidence="1">Belongs to the SPT2 family.</text>
</comment>
<dbReference type="Pfam" id="PF08243">
    <property type="entry name" value="SPT2"/>
    <property type="match status" value="1"/>
</dbReference>
<dbReference type="Proteomes" id="UP001302602">
    <property type="component" value="Unassembled WGS sequence"/>
</dbReference>
<feature type="compositionally biased region" description="Low complexity" evidence="3">
    <location>
        <begin position="372"/>
        <end position="382"/>
    </location>
</feature>
<feature type="compositionally biased region" description="Acidic residues" evidence="3">
    <location>
        <begin position="322"/>
        <end position="340"/>
    </location>
</feature>
<dbReference type="InterPro" id="IPR013256">
    <property type="entry name" value="Chromatin_SPT2"/>
</dbReference>
<feature type="region of interest" description="Disordered" evidence="3">
    <location>
        <begin position="1"/>
        <end position="382"/>
    </location>
</feature>
<evidence type="ECO:0008006" key="6">
    <source>
        <dbReference type="Google" id="ProtNLM"/>
    </source>
</evidence>
<feature type="compositionally biased region" description="Basic and acidic residues" evidence="3">
    <location>
        <begin position="341"/>
        <end position="368"/>
    </location>
</feature>
<feature type="compositionally biased region" description="Acidic residues" evidence="3">
    <location>
        <begin position="292"/>
        <end position="309"/>
    </location>
</feature>
<dbReference type="GeneID" id="87822943"/>
<reference evidence="4" key="2">
    <citation type="submission" date="2023-05" db="EMBL/GenBank/DDBJ databases">
        <authorList>
            <consortium name="Lawrence Berkeley National Laboratory"/>
            <person name="Steindorff A."/>
            <person name="Hensen N."/>
            <person name="Bonometti L."/>
            <person name="Westerberg I."/>
            <person name="Brannstrom I.O."/>
            <person name="Guillou S."/>
            <person name="Cros-Aarteil S."/>
            <person name="Calhoun S."/>
            <person name="Haridas S."/>
            <person name="Kuo A."/>
            <person name="Mondo S."/>
            <person name="Pangilinan J."/>
            <person name="Riley R."/>
            <person name="Labutti K."/>
            <person name="Andreopoulos B."/>
            <person name="Lipzen A."/>
            <person name="Chen C."/>
            <person name="Yanf M."/>
            <person name="Daum C."/>
            <person name="Ng V."/>
            <person name="Clum A."/>
            <person name="Ohm R."/>
            <person name="Martin F."/>
            <person name="Silar P."/>
            <person name="Natvig D."/>
            <person name="Lalanne C."/>
            <person name="Gautier V."/>
            <person name="Ament-Velasquez S.L."/>
            <person name="Kruys A."/>
            <person name="Hutchinson M.I."/>
            <person name="Powell A.J."/>
            <person name="Barry K."/>
            <person name="Miller A.N."/>
            <person name="Grigoriev I.V."/>
            <person name="Debuchy R."/>
            <person name="Gladieux P."/>
            <person name="Thoren M.H."/>
            <person name="Johannesson H."/>
        </authorList>
    </citation>
    <scope>NUCLEOTIDE SEQUENCE</scope>
    <source>
        <strain evidence="4">CBS 731.68</strain>
    </source>
</reference>
<dbReference type="RefSeq" id="XP_062650942.1">
    <property type="nucleotide sequence ID" value="XM_062786177.1"/>
</dbReference>
<evidence type="ECO:0000256" key="1">
    <source>
        <dbReference type="ARBA" id="ARBA00006461"/>
    </source>
</evidence>
<feature type="compositionally biased region" description="Low complexity" evidence="3">
    <location>
        <begin position="77"/>
        <end position="88"/>
    </location>
</feature>
<keyword evidence="2" id="KW-0175">Coiled coil</keyword>
<evidence type="ECO:0000313" key="4">
    <source>
        <dbReference type="EMBL" id="KAK4127171.1"/>
    </source>
</evidence>
<evidence type="ECO:0000256" key="3">
    <source>
        <dbReference type="SAM" id="MobiDB-lite"/>
    </source>
</evidence>
<keyword evidence="5" id="KW-1185">Reference proteome</keyword>